<name>A0AAV5TY79_9BILA</name>
<sequence length="63" mass="6944">SALSDTSRLAMSLRSYLQTVWPFHSPLPPGRVRHLAAAAEVAAISRQAKDSPPWAPASLRRHR</sequence>
<evidence type="ECO:0000313" key="2">
    <source>
        <dbReference type="Proteomes" id="UP001432027"/>
    </source>
</evidence>
<accession>A0AAV5TY79</accession>
<feature type="non-terminal residue" evidence="1">
    <location>
        <position position="1"/>
    </location>
</feature>
<organism evidence="1 2">
    <name type="scientific">Pristionchus entomophagus</name>
    <dbReference type="NCBI Taxonomy" id="358040"/>
    <lineage>
        <taxon>Eukaryota</taxon>
        <taxon>Metazoa</taxon>
        <taxon>Ecdysozoa</taxon>
        <taxon>Nematoda</taxon>
        <taxon>Chromadorea</taxon>
        <taxon>Rhabditida</taxon>
        <taxon>Rhabditina</taxon>
        <taxon>Diplogasteromorpha</taxon>
        <taxon>Diplogasteroidea</taxon>
        <taxon>Neodiplogasteridae</taxon>
        <taxon>Pristionchus</taxon>
    </lineage>
</organism>
<comment type="caution">
    <text evidence="1">The sequence shown here is derived from an EMBL/GenBank/DDBJ whole genome shotgun (WGS) entry which is preliminary data.</text>
</comment>
<dbReference type="Proteomes" id="UP001432027">
    <property type="component" value="Unassembled WGS sequence"/>
</dbReference>
<evidence type="ECO:0000313" key="1">
    <source>
        <dbReference type="EMBL" id="GMS99505.1"/>
    </source>
</evidence>
<reference evidence="1" key="1">
    <citation type="submission" date="2023-10" db="EMBL/GenBank/DDBJ databases">
        <title>Genome assembly of Pristionchus species.</title>
        <authorList>
            <person name="Yoshida K."/>
            <person name="Sommer R.J."/>
        </authorList>
    </citation>
    <scope>NUCLEOTIDE SEQUENCE</scope>
    <source>
        <strain evidence="1">RS0144</strain>
    </source>
</reference>
<protein>
    <submittedName>
        <fullName evidence="1">Uncharacterized protein</fullName>
    </submittedName>
</protein>
<gene>
    <name evidence="1" type="ORF">PENTCL1PPCAC_21680</name>
</gene>
<keyword evidence="2" id="KW-1185">Reference proteome</keyword>
<dbReference type="AlphaFoldDB" id="A0AAV5TY79"/>
<proteinExistence type="predicted"/>
<dbReference type="EMBL" id="BTSX01000005">
    <property type="protein sequence ID" value="GMS99505.1"/>
    <property type="molecule type" value="Genomic_DNA"/>
</dbReference>